<dbReference type="GO" id="GO:0003755">
    <property type="term" value="F:peptidyl-prolyl cis-trans isomerase activity"/>
    <property type="evidence" value="ECO:0007669"/>
    <property type="project" value="UniProtKB-UniRule"/>
</dbReference>
<dbReference type="SUPFAM" id="SSF102735">
    <property type="entry name" value="Trigger factor ribosome-binding domain"/>
    <property type="match status" value="1"/>
</dbReference>
<comment type="domain">
    <text evidence="12">Consists of 3 domains; the N-terminus binds the ribosome, the middle domain has PPIase activity, while the C-terminus has intrinsic chaperone activity on its own.</text>
</comment>
<evidence type="ECO:0000256" key="5">
    <source>
        <dbReference type="ARBA" id="ARBA00022618"/>
    </source>
</evidence>
<dbReference type="Gene3D" id="3.30.70.1050">
    <property type="entry name" value="Trigger factor ribosome-binding domain"/>
    <property type="match status" value="1"/>
</dbReference>
<dbReference type="Pfam" id="PF00254">
    <property type="entry name" value="FKBP_C"/>
    <property type="match status" value="1"/>
</dbReference>
<comment type="similarity">
    <text evidence="2 12 14">Belongs to the FKBP-type PPIase family. Tig subfamily.</text>
</comment>
<gene>
    <name evidence="12" type="primary">tig</name>
    <name evidence="17" type="ORF">FYJ84_11785</name>
</gene>
<dbReference type="GO" id="GO:0051083">
    <property type="term" value="P:'de novo' cotranslational protein folding"/>
    <property type="evidence" value="ECO:0007669"/>
    <property type="project" value="TreeGrafter"/>
</dbReference>
<dbReference type="InterPro" id="IPR036611">
    <property type="entry name" value="Trigger_fac_ribosome-bd_sf"/>
</dbReference>
<evidence type="ECO:0000256" key="6">
    <source>
        <dbReference type="ARBA" id="ARBA00023110"/>
    </source>
</evidence>
<evidence type="ECO:0000256" key="12">
    <source>
        <dbReference type="HAMAP-Rule" id="MF_00303"/>
    </source>
</evidence>
<sequence>MEVNVKDLENSQVEFEITVPAAELDKAYEAAYKKVASKVNIPGFRKGKAPKMIVERHVGKEYIIDEAVEIAAPKAFFDALKEKEIDIVTRPEFEVVTKELGKDLVFKATATKKPEVQLGEYKGLKVEVQKDAVDDEAVQLQLTRMLDRQADMVEAEEGSEVAKDDFITLDFKGFVDGEAFAGGEGKDYPLQIGSNSFIPGFEDQLIGAKIGEEKDVNVTFPEEYHAEELKGKPAVFKCTVKSIKRKVLPALDDEFAKKASTFQTLDELKADIRSNLEKTAESKAESEKREEAIKQATENATVEVPEVMVEHRINIMIQELAMRLEQQGMKLEMYLQYAGTDINKLRETYRDTAAANVKTDLVLEAVAKAEGIKVETEELDAEVEAMAKAYGATAAEVKKIITQQGRTPDLIETVLKRKTAQFIIDNIAE</sequence>
<dbReference type="EC" id="5.2.1.8" evidence="3 12"/>
<dbReference type="GO" id="GO:0043335">
    <property type="term" value="P:protein unfolding"/>
    <property type="evidence" value="ECO:0007669"/>
    <property type="project" value="TreeGrafter"/>
</dbReference>
<dbReference type="HAMAP" id="MF_00303">
    <property type="entry name" value="Trigger_factor_Tig"/>
    <property type="match status" value="1"/>
</dbReference>
<dbReference type="PANTHER" id="PTHR30560">
    <property type="entry name" value="TRIGGER FACTOR CHAPERONE AND PEPTIDYL-PROLYL CIS/TRANS ISOMERASE"/>
    <property type="match status" value="1"/>
</dbReference>
<comment type="caution">
    <text evidence="17">The sequence shown here is derived from an EMBL/GenBank/DDBJ whole genome shotgun (WGS) entry which is preliminary data.</text>
</comment>
<dbReference type="InterPro" id="IPR001179">
    <property type="entry name" value="PPIase_FKBP_dom"/>
</dbReference>
<organism evidence="17 18">
    <name type="scientific">Anaerovibrio slackiae</name>
    <dbReference type="NCBI Taxonomy" id="2652309"/>
    <lineage>
        <taxon>Bacteria</taxon>
        <taxon>Bacillati</taxon>
        <taxon>Bacillota</taxon>
        <taxon>Negativicutes</taxon>
        <taxon>Selenomonadales</taxon>
        <taxon>Selenomonadaceae</taxon>
        <taxon>Anaerovibrio</taxon>
    </lineage>
</organism>
<dbReference type="GO" id="GO:0043022">
    <property type="term" value="F:ribosome binding"/>
    <property type="evidence" value="ECO:0007669"/>
    <property type="project" value="TreeGrafter"/>
</dbReference>
<keyword evidence="12" id="KW-0963">Cytoplasm</keyword>
<feature type="region of interest" description="Disordered" evidence="15">
    <location>
        <begin position="278"/>
        <end position="297"/>
    </location>
</feature>
<protein>
    <recommendedName>
        <fullName evidence="4 12">Trigger factor</fullName>
        <shortName evidence="12">TF</shortName>
        <ecNumber evidence="3 12">5.2.1.8</ecNumber>
    </recommendedName>
    <alternativeName>
        <fullName evidence="11 12">PPIase</fullName>
    </alternativeName>
</protein>
<comment type="subcellular location">
    <subcellularLocation>
        <location evidence="12">Cytoplasm</location>
    </subcellularLocation>
    <text evidence="12">About half TF is bound to the ribosome near the polypeptide exit tunnel while the other half is free in the cytoplasm.</text>
</comment>
<evidence type="ECO:0000259" key="16">
    <source>
        <dbReference type="PROSITE" id="PS50059"/>
    </source>
</evidence>
<dbReference type="InterPro" id="IPR008880">
    <property type="entry name" value="Trigger_fac_C"/>
</dbReference>
<evidence type="ECO:0000256" key="11">
    <source>
        <dbReference type="ARBA" id="ARBA00029986"/>
    </source>
</evidence>
<evidence type="ECO:0000256" key="13">
    <source>
        <dbReference type="PROSITE-ProRule" id="PRU00277"/>
    </source>
</evidence>
<dbReference type="Pfam" id="PF05698">
    <property type="entry name" value="Trigger_C"/>
    <property type="match status" value="1"/>
</dbReference>
<dbReference type="InterPro" id="IPR005215">
    <property type="entry name" value="Trig_fac"/>
</dbReference>
<feature type="domain" description="PPIase FKBP-type" evidence="16">
    <location>
        <begin position="164"/>
        <end position="224"/>
    </location>
</feature>
<dbReference type="Gene3D" id="1.10.3120.10">
    <property type="entry name" value="Trigger factor, C-terminal domain"/>
    <property type="match status" value="1"/>
</dbReference>
<keyword evidence="5 12" id="KW-0132">Cell division</keyword>
<dbReference type="GO" id="GO:0005737">
    <property type="term" value="C:cytoplasm"/>
    <property type="evidence" value="ECO:0007669"/>
    <property type="project" value="UniProtKB-SubCell"/>
</dbReference>
<comment type="function">
    <text evidence="10 12">Involved in protein export. Acts as a chaperone by maintaining the newly synthesized protein in an open conformation. Functions as a peptidyl-prolyl cis-trans isomerase.</text>
</comment>
<keyword evidence="18" id="KW-1185">Reference proteome</keyword>
<dbReference type="GO" id="GO:0015031">
    <property type="term" value="P:protein transport"/>
    <property type="evidence" value="ECO:0007669"/>
    <property type="project" value="UniProtKB-UniRule"/>
</dbReference>
<evidence type="ECO:0000256" key="4">
    <source>
        <dbReference type="ARBA" id="ARBA00016902"/>
    </source>
</evidence>
<dbReference type="PROSITE" id="PS50059">
    <property type="entry name" value="FKBP_PPIASE"/>
    <property type="match status" value="1"/>
</dbReference>
<dbReference type="Gene3D" id="3.10.50.40">
    <property type="match status" value="1"/>
</dbReference>
<dbReference type="GeneID" id="96779609"/>
<dbReference type="InterPro" id="IPR046357">
    <property type="entry name" value="PPIase_dom_sf"/>
</dbReference>
<dbReference type="Pfam" id="PF05697">
    <property type="entry name" value="Trigger_N"/>
    <property type="match status" value="1"/>
</dbReference>
<name>A0A6I2UIV1_9FIRM</name>
<feature type="compositionally biased region" description="Basic and acidic residues" evidence="15">
    <location>
        <begin position="278"/>
        <end position="293"/>
    </location>
</feature>
<evidence type="ECO:0000256" key="1">
    <source>
        <dbReference type="ARBA" id="ARBA00000971"/>
    </source>
</evidence>
<evidence type="ECO:0000313" key="18">
    <source>
        <dbReference type="Proteomes" id="UP000433181"/>
    </source>
</evidence>
<keyword evidence="7 12" id="KW-0143">Chaperone</keyword>
<dbReference type="Proteomes" id="UP000433181">
    <property type="component" value="Unassembled WGS sequence"/>
</dbReference>
<dbReference type="RefSeq" id="WP_154407827.1">
    <property type="nucleotide sequence ID" value="NZ_JAQXJM010000170.1"/>
</dbReference>
<proteinExistence type="inferred from homology"/>
<dbReference type="EMBL" id="VUNR01000029">
    <property type="protein sequence ID" value="MSU09659.1"/>
    <property type="molecule type" value="Genomic_DNA"/>
</dbReference>
<reference evidence="17 18" key="1">
    <citation type="submission" date="2019-08" db="EMBL/GenBank/DDBJ databases">
        <title>In-depth cultivation of the pig gut microbiome towards novel bacterial diversity and tailored functional studies.</title>
        <authorList>
            <person name="Wylensek D."/>
            <person name="Hitch T.C.A."/>
            <person name="Clavel T."/>
        </authorList>
    </citation>
    <scope>NUCLEOTIDE SEQUENCE [LARGE SCALE GENOMIC DNA]</scope>
    <source>
        <strain evidence="17 18">WCA-693-APC-5D-A</strain>
    </source>
</reference>
<dbReference type="PANTHER" id="PTHR30560:SF3">
    <property type="entry name" value="TRIGGER FACTOR-LIKE PROTEIN TIG, CHLOROPLASTIC"/>
    <property type="match status" value="1"/>
</dbReference>
<evidence type="ECO:0000256" key="3">
    <source>
        <dbReference type="ARBA" id="ARBA00013194"/>
    </source>
</evidence>
<dbReference type="InterPro" id="IPR027304">
    <property type="entry name" value="Trigger_fact/SurA_dom_sf"/>
</dbReference>
<evidence type="ECO:0000313" key="17">
    <source>
        <dbReference type="EMBL" id="MSU09659.1"/>
    </source>
</evidence>
<evidence type="ECO:0000256" key="15">
    <source>
        <dbReference type="SAM" id="MobiDB-lite"/>
    </source>
</evidence>
<keyword evidence="6 12" id="KW-0697">Rotamase</keyword>
<comment type="catalytic activity">
    <reaction evidence="1 12 13">
        <text>[protein]-peptidylproline (omega=180) = [protein]-peptidylproline (omega=0)</text>
        <dbReference type="Rhea" id="RHEA:16237"/>
        <dbReference type="Rhea" id="RHEA-COMP:10747"/>
        <dbReference type="Rhea" id="RHEA-COMP:10748"/>
        <dbReference type="ChEBI" id="CHEBI:83833"/>
        <dbReference type="ChEBI" id="CHEBI:83834"/>
        <dbReference type="EC" id="5.2.1.8"/>
    </reaction>
</comment>
<evidence type="ECO:0000256" key="2">
    <source>
        <dbReference type="ARBA" id="ARBA00005464"/>
    </source>
</evidence>
<dbReference type="GO" id="GO:0044183">
    <property type="term" value="F:protein folding chaperone"/>
    <property type="evidence" value="ECO:0007669"/>
    <property type="project" value="TreeGrafter"/>
</dbReference>
<evidence type="ECO:0000256" key="14">
    <source>
        <dbReference type="RuleBase" id="RU003914"/>
    </source>
</evidence>
<dbReference type="InterPro" id="IPR037041">
    <property type="entry name" value="Trigger_fac_C_sf"/>
</dbReference>
<dbReference type="InterPro" id="IPR008881">
    <property type="entry name" value="Trigger_fac_ribosome-bd_bac"/>
</dbReference>
<dbReference type="AlphaFoldDB" id="A0A6I2UIV1"/>
<dbReference type="NCBIfam" id="TIGR00115">
    <property type="entry name" value="tig"/>
    <property type="match status" value="1"/>
</dbReference>
<keyword evidence="9 12" id="KW-0131">Cell cycle</keyword>
<dbReference type="PIRSF" id="PIRSF003095">
    <property type="entry name" value="Trigger_factor"/>
    <property type="match status" value="1"/>
</dbReference>
<dbReference type="FunFam" id="3.10.50.40:FF:000001">
    <property type="entry name" value="Trigger factor"/>
    <property type="match status" value="1"/>
</dbReference>
<accession>A0A6I2UIV1</accession>
<keyword evidence="8 12" id="KW-0413">Isomerase</keyword>
<dbReference type="SUPFAM" id="SSF109998">
    <property type="entry name" value="Triger factor/SurA peptide-binding domain-like"/>
    <property type="match status" value="1"/>
</dbReference>
<dbReference type="SUPFAM" id="SSF54534">
    <property type="entry name" value="FKBP-like"/>
    <property type="match status" value="1"/>
</dbReference>
<evidence type="ECO:0000256" key="9">
    <source>
        <dbReference type="ARBA" id="ARBA00023306"/>
    </source>
</evidence>
<evidence type="ECO:0000256" key="10">
    <source>
        <dbReference type="ARBA" id="ARBA00024849"/>
    </source>
</evidence>
<dbReference type="GO" id="GO:0051301">
    <property type="term" value="P:cell division"/>
    <property type="evidence" value="ECO:0007669"/>
    <property type="project" value="UniProtKB-KW"/>
</dbReference>
<evidence type="ECO:0000256" key="7">
    <source>
        <dbReference type="ARBA" id="ARBA00023186"/>
    </source>
</evidence>
<evidence type="ECO:0000256" key="8">
    <source>
        <dbReference type="ARBA" id="ARBA00023235"/>
    </source>
</evidence>